<evidence type="ECO:0000259" key="2">
    <source>
        <dbReference type="SMART" id="SM01054"/>
    </source>
</evidence>
<feature type="domain" description="Calmodulin-binding" evidence="2">
    <location>
        <begin position="848"/>
        <end position="957"/>
    </location>
</feature>
<dbReference type="Proteomes" id="UP000195402">
    <property type="component" value="Unassembled WGS sequence"/>
</dbReference>
<sequence>MVQRKSPDKLCVPAETKKNYVKSDKRSTTHKPASSSSSSSSSSSHNHDTRNKGGGTDLKKKLKKSRSLKLLDFESLESSPVKEEKSRTYKAPNSDLSVTTPQRSSMIKISENSPNYMKSTSSSNARKERSPVSSSRSYQTCSDSTSLKRRNSNNSKSSSSPSGDKLVRSLTKKNSLKPVRTLTKTSSIKAVKPLMKKSSGVALNQNLNVGRATCSSTLKDSKFPDYLMISPGGTESEGTSVAKVCPYTYCSLNGHHHAPLPPLKCFMSARRRSLRTQRSLRLRCLSPVGTKLSAKTEKKIDTGQMDLNEDSANLEAVSTGSVISPQIGMDFFVEIYAKPRENTDGFIIGRSNYDGDEKEKINVNVIPEARDDFLSSVTDGAETELEKDENALKGMPNESSYSEISFDDILDQDCDFPMTEMDITEHNQLVEVEETEYPSYSVQAEADLECCCIETKSESIVPVDAELDESVAEAAEMDWEEGNVVIQIVKDGSDSSNLNNGDILQETFEEKIENFVVDSVDSESYGGDLMSEIDVSSDIVGVGSITSIDQLSFTEDSSEEQTEISEEKDEEAAPDNFDSSSKSSVEDPFAEITAASEEKNGISKMETDFILGNFLPGDVELPCSAEETYRSPKEEDDFQDDALIEQNLSLGNPDINAEVEPQQSEPEDPSCELGGQTFEAVNSKTDQDLATSGITLDQSLPTADVGVGAEGKEEVGQDSGEKHNNETAQMHTEIELSQCEPTQEDDNCGTVVENLLPPTQGQLSDDQSSSSNMVENQELPAKDQSEGMDLSFSSSTHAEEHNDPESYVLISAETGIIENIQVADKVGTDAAETCLSLTQSNVIGAEEKKKMMNARRNSHQQVTEDSCSNLKISIRRKEQIKESEELREFNPREPNYLPVEPDPEAEKVDLKQQIIDERRNSEEWMLDYALRKAVNELAPARKRRVALLVEAFETVTPQPKCESRIRHVMQAFSHTRPMQACI</sequence>
<dbReference type="AlphaFoldDB" id="A0A200QIS6"/>
<feature type="region of interest" description="Disordered" evidence="1">
    <location>
        <begin position="752"/>
        <end position="803"/>
    </location>
</feature>
<reference evidence="3 4" key="1">
    <citation type="journal article" date="2017" name="Mol. Plant">
        <title>The Genome of Medicinal Plant Macleaya cordata Provides New Insights into Benzylisoquinoline Alkaloids Metabolism.</title>
        <authorList>
            <person name="Liu X."/>
            <person name="Liu Y."/>
            <person name="Huang P."/>
            <person name="Ma Y."/>
            <person name="Qing Z."/>
            <person name="Tang Q."/>
            <person name="Cao H."/>
            <person name="Cheng P."/>
            <person name="Zheng Y."/>
            <person name="Yuan Z."/>
            <person name="Zhou Y."/>
            <person name="Liu J."/>
            <person name="Tang Z."/>
            <person name="Zhuo Y."/>
            <person name="Zhang Y."/>
            <person name="Yu L."/>
            <person name="Huang J."/>
            <person name="Yang P."/>
            <person name="Peng Q."/>
            <person name="Zhang J."/>
            <person name="Jiang W."/>
            <person name="Zhang Z."/>
            <person name="Lin K."/>
            <person name="Ro D.K."/>
            <person name="Chen X."/>
            <person name="Xiong X."/>
            <person name="Shang Y."/>
            <person name="Huang S."/>
            <person name="Zeng J."/>
        </authorList>
    </citation>
    <scope>NUCLEOTIDE SEQUENCE [LARGE SCALE GENOMIC DNA]</scope>
    <source>
        <strain evidence="4">cv. BLH2017</strain>
        <tissue evidence="3">Root</tissue>
    </source>
</reference>
<dbReference type="STRING" id="56857.A0A200QIS6"/>
<feature type="compositionally biased region" description="Polar residues" evidence="1">
    <location>
        <begin position="679"/>
        <end position="701"/>
    </location>
</feature>
<evidence type="ECO:0000256" key="1">
    <source>
        <dbReference type="SAM" id="MobiDB-lite"/>
    </source>
</evidence>
<feature type="compositionally biased region" description="Polar residues" evidence="1">
    <location>
        <begin position="131"/>
        <end position="143"/>
    </location>
</feature>
<comment type="caution">
    <text evidence="3">The sequence shown here is derived from an EMBL/GenBank/DDBJ whole genome shotgun (WGS) entry which is preliminary data.</text>
</comment>
<dbReference type="GO" id="GO:0005516">
    <property type="term" value="F:calmodulin binding"/>
    <property type="evidence" value="ECO:0007669"/>
    <property type="project" value="InterPro"/>
</dbReference>
<feature type="compositionally biased region" description="Acidic residues" evidence="1">
    <location>
        <begin position="556"/>
        <end position="573"/>
    </location>
</feature>
<feature type="region of interest" description="Disordered" evidence="1">
    <location>
        <begin position="653"/>
        <end position="724"/>
    </location>
</feature>
<feature type="compositionally biased region" description="Low complexity" evidence="1">
    <location>
        <begin position="762"/>
        <end position="771"/>
    </location>
</feature>
<name>A0A200QIS6_MACCD</name>
<dbReference type="EMBL" id="MVGT01002019">
    <property type="protein sequence ID" value="OVA10287.1"/>
    <property type="molecule type" value="Genomic_DNA"/>
</dbReference>
<accession>A0A200QIS6</accession>
<feature type="region of interest" description="Disordered" evidence="1">
    <location>
        <begin position="1"/>
        <end position="181"/>
    </location>
</feature>
<dbReference type="OMA" id="HEEMSMG"/>
<evidence type="ECO:0000313" key="3">
    <source>
        <dbReference type="EMBL" id="OVA10287.1"/>
    </source>
</evidence>
<protein>
    <submittedName>
        <fullName evidence="3">Calmodulin-binding domain</fullName>
    </submittedName>
</protein>
<feature type="region of interest" description="Disordered" evidence="1">
    <location>
        <begin position="552"/>
        <end position="587"/>
    </location>
</feature>
<gene>
    <name evidence="3" type="ORF">BVC80_1175g56</name>
</gene>
<dbReference type="InParanoid" id="A0A200QIS6"/>
<dbReference type="Pfam" id="PF07839">
    <property type="entry name" value="CaM_binding"/>
    <property type="match status" value="1"/>
</dbReference>
<dbReference type="FunCoup" id="A0A200QIS6">
    <property type="interactions" value="242"/>
</dbReference>
<feature type="compositionally biased region" description="Low complexity" evidence="1">
    <location>
        <begin position="34"/>
        <end position="44"/>
    </location>
</feature>
<dbReference type="SMART" id="SM01054">
    <property type="entry name" value="CaM_binding"/>
    <property type="match status" value="1"/>
</dbReference>
<feature type="compositionally biased region" description="Basic and acidic residues" evidence="1">
    <location>
        <begin position="710"/>
        <end position="724"/>
    </location>
</feature>
<evidence type="ECO:0000313" key="4">
    <source>
        <dbReference type="Proteomes" id="UP000195402"/>
    </source>
</evidence>
<dbReference type="InterPro" id="IPR012417">
    <property type="entry name" value="CaM-bd_dom_pln"/>
</dbReference>
<dbReference type="InterPro" id="IPR044681">
    <property type="entry name" value="PICBP-like"/>
</dbReference>
<organism evidence="3 4">
    <name type="scientific">Macleaya cordata</name>
    <name type="common">Five-seeded plume-poppy</name>
    <name type="synonym">Bocconia cordata</name>
    <dbReference type="NCBI Taxonomy" id="56857"/>
    <lineage>
        <taxon>Eukaryota</taxon>
        <taxon>Viridiplantae</taxon>
        <taxon>Streptophyta</taxon>
        <taxon>Embryophyta</taxon>
        <taxon>Tracheophyta</taxon>
        <taxon>Spermatophyta</taxon>
        <taxon>Magnoliopsida</taxon>
        <taxon>Ranunculales</taxon>
        <taxon>Papaveraceae</taxon>
        <taxon>Papaveroideae</taxon>
        <taxon>Macleaya</taxon>
    </lineage>
</organism>
<dbReference type="PANTHER" id="PTHR33923:SF2">
    <property type="entry name" value="CALMODULIN-BINDING PROTEIN-RELATED"/>
    <property type="match status" value="1"/>
</dbReference>
<feature type="compositionally biased region" description="Basic and acidic residues" evidence="1">
    <location>
        <begin position="15"/>
        <end position="27"/>
    </location>
</feature>
<feature type="compositionally biased region" description="Low complexity" evidence="1">
    <location>
        <begin position="152"/>
        <end position="162"/>
    </location>
</feature>
<feature type="compositionally biased region" description="Polar residues" evidence="1">
    <location>
        <begin position="94"/>
        <end position="124"/>
    </location>
</feature>
<dbReference type="OrthoDB" id="1304871at2759"/>
<proteinExistence type="predicted"/>
<keyword evidence="4" id="KW-1185">Reference proteome</keyword>
<dbReference type="PANTHER" id="PTHR33923">
    <property type="entry name" value="CALMODULIN-BINDING PROTEIN-RELATED"/>
    <property type="match status" value="1"/>
</dbReference>